<feature type="compositionally biased region" description="Polar residues" evidence="1">
    <location>
        <begin position="1"/>
        <end position="18"/>
    </location>
</feature>
<protein>
    <submittedName>
        <fullName evidence="2">Uncharacterized protein</fullName>
    </submittedName>
</protein>
<feature type="region of interest" description="Disordered" evidence="1">
    <location>
        <begin position="1"/>
        <end position="34"/>
    </location>
</feature>
<name>A0A0G1ITJ4_9BACT</name>
<evidence type="ECO:0000256" key="1">
    <source>
        <dbReference type="SAM" id="MobiDB-lite"/>
    </source>
</evidence>
<sequence length="93" mass="10202">MPIETTQPTATDTSSPTGATAPVATSDPKPVSKFKLEKIDTDNVKKTDQRADVTVLNIPALQKEKADIEAMMAKFKTQLDQINEVLDEFKNLP</sequence>
<dbReference type="Proteomes" id="UP000033945">
    <property type="component" value="Unassembled WGS sequence"/>
</dbReference>
<evidence type="ECO:0000313" key="2">
    <source>
        <dbReference type="EMBL" id="KKT62460.1"/>
    </source>
</evidence>
<comment type="caution">
    <text evidence="2">The sequence shown here is derived from an EMBL/GenBank/DDBJ whole genome shotgun (WGS) entry which is preliminary data.</text>
</comment>
<dbReference type="EMBL" id="LCIT01000012">
    <property type="protein sequence ID" value="KKT62460.1"/>
    <property type="molecule type" value="Genomic_DNA"/>
</dbReference>
<gene>
    <name evidence="2" type="ORF">UW55_C0012G0020</name>
</gene>
<evidence type="ECO:0000313" key="3">
    <source>
        <dbReference type="Proteomes" id="UP000033945"/>
    </source>
</evidence>
<organism evidence="2 3">
    <name type="scientific">Candidatus Giovannonibacteria bacterium GW2011_GWA2_44_26</name>
    <dbReference type="NCBI Taxonomy" id="1618648"/>
    <lineage>
        <taxon>Bacteria</taxon>
        <taxon>Candidatus Giovannoniibacteriota</taxon>
    </lineage>
</organism>
<reference evidence="2 3" key="1">
    <citation type="journal article" date="2015" name="Nature">
        <title>rRNA introns, odd ribosomes, and small enigmatic genomes across a large radiation of phyla.</title>
        <authorList>
            <person name="Brown C.T."/>
            <person name="Hug L.A."/>
            <person name="Thomas B.C."/>
            <person name="Sharon I."/>
            <person name="Castelle C.J."/>
            <person name="Singh A."/>
            <person name="Wilkins M.J."/>
            <person name="Williams K.H."/>
            <person name="Banfield J.F."/>
        </authorList>
    </citation>
    <scope>NUCLEOTIDE SEQUENCE [LARGE SCALE GENOMIC DNA]</scope>
</reference>
<proteinExistence type="predicted"/>
<dbReference type="AlphaFoldDB" id="A0A0G1ITJ4"/>
<accession>A0A0G1ITJ4</accession>